<keyword evidence="5" id="KW-0479">Metal-binding</keyword>
<keyword evidence="2 4" id="KW-0547">Nucleotide-binding</keyword>
<dbReference type="Gene3D" id="3.40.50.10420">
    <property type="entry name" value="NagB/RpiA/CoA transferase-like"/>
    <property type="match status" value="1"/>
</dbReference>
<dbReference type="InterPro" id="IPR002698">
    <property type="entry name" value="FTHF_cligase"/>
</dbReference>
<keyword evidence="3 4" id="KW-0067">ATP-binding</keyword>
<dbReference type="NCBIfam" id="TIGR02727">
    <property type="entry name" value="MTHFS_bact"/>
    <property type="match status" value="1"/>
</dbReference>
<evidence type="ECO:0000256" key="3">
    <source>
        <dbReference type="ARBA" id="ARBA00022840"/>
    </source>
</evidence>
<dbReference type="GO" id="GO:0030272">
    <property type="term" value="F:5-formyltetrahydrofolate cyclo-ligase activity"/>
    <property type="evidence" value="ECO:0007669"/>
    <property type="project" value="UniProtKB-EC"/>
</dbReference>
<sequence length="208" mass="24847">MDSITKEKFRKIAKISLKKEVKISAKCRHYAILLNLKEIIKITNSKDILFFVPTKYEPDLLLLRRNLSKKHHIFIPFMQNLSFKMVKLKLPFYKFRFGIRQNKFKNEFKKRLDLAVVPVIGVDGKMARIGHGKGFYDRFFSGLKYKPIVVFVEIKDMFIKDIISENHDVRCDFYLTPSKNYLIRGKYDRNFNRLRSRCSGSWHRIRCN</sequence>
<organism evidence="6 7">
    <name type="scientific">Campylobacter portucalensis</name>
    <dbReference type="NCBI Taxonomy" id="2608384"/>
    <lineage>
        <taxon>Bacteria</taxon>
        <taxon>Pseudomonadati</taxon>
        <taxon>Campylobacterota</taxon>
        <taxon>Epsilonproteobacteria</taxon>
        <taxon>Campylobacterales</taxon>
        <taxon>Campylobacteraceae</taxon>
        <taxon>Campylobacter</taxon>
    </lineage>
</organism>
<keyword evidence="6" id="KW-0436">Ligase</keyword>
<reference evidence="6 7" key="1">
    <citation type="submission" date="2019-09" db="EMBL/GenBank/DDBJ databases">
        <authorList>
            <person name="Silva M."/>
            <person name="Pereira G."/>
            <person name="Lopes-Da-Costa L."/>
            <person name="Silva E."/>
        </authorList>
    </citation>
    <scope>NUCLEOTIDE SEQUENCE [LARGE SCALE GENOMIC DNA]</scope>
    <source>
        <strain evidence="6 7">FMV-PI01</strain>
    </source>
</reference>
<feature type="binding site" evidence="4">
    <location>
        <position position="52"/>
    </location>
    <ligand>
        <name>substrate</name>
    </ligand>
</feature>
<evidence type="ECO:0000313" key="6">
    <source>
        <dbReference type="EMBL" id="MSN95825.1"/>
    </source>
</evidence>
<dbReference type="InterPro" id="IPR037171">
    <property type="entry name" value="NagB/RpiA_transferase-like"/>
</dbReference>
<evidence type="ECO:0000256" key="4">
    <source>
        <dbReference type="PIRSR" id="PIRSR006806-1"/>
    </source>
</evidence>
<dbReference type="PIRSF" id="PIRSF006806">
    <property type="entry name" value="FTHF_cligase"/>
    <property type="match status" value="1"/>
</dbReference>
<dbReference type="GO" id="GO:0009396">
    <property type="term" value="P:folic acid-containing compound biosynthetic process"/>
    <property type="evidence" value="ECO:0007669"/>
    <property type="project" value="TreeGrafter"/>
</dbReference>
<dbReference type="GO" id="GO:0005524">
    <property type="term" value="F:ATP binding"/>
    <property type="evidence" value="ECO:0007669"/>
    <property type="project" value="UniProtKB-KW"/>
</dbReference>
<dbReference type="GO" id="GO:0035999">
    <property type="term" value="P:tetrahydrofolate interconversion"/>
    <property type="evidence" value="ECO:0007669"/>
    <property type="project" value="TreeGrafter"/>
</dbReference>
<dbReference type="SUPFAM" id="SSF100950">
    <property type="entry name" value="NagB/RpiA/CoA transferase-like"/>
    <property type="match status" value="1"/>
</dbReference>
<dbReference type="Pfam" id="PF01812">
    <property type="entry name" value="5-FTHF_cyc-lig"/>
    <property type="match status" value="1"/>
</dbReference>
<dbReference type="GO" id="GO:0046872">
    <property type="term" value="F:metal ion binding"/>
    <property type="evidence" value="ECO:0007669"/>
    <property type="project" value="UniProtKB-KW"/>
</dbReference>
<comment type="caution">
    <text evidence="6">The sequence shown here is derived from an EMBL/GenBank/DDBJ whole genome shotgun (WGS) entry which is preliminary data.</text>
</comment>
<feature type="binding site" evidence="4">
    <location>
        <begin position="6"/>
        <end position="10"/>
    </location>
    <ligand>
        <name>ATP</name>
        <dbReference type="ChEBI" id="CHEBI:30616"/>
    </ligand>
</feature>
<dbReference type="PANTHER" id="PTHR23407">
    <property type="entry name" value="ATPASE INHIBITOR/5-FORMYLTETRAHYDROFOLATE CYCLO-LIGASE"/>
    <property type="match status" value="1"/>
</dbReference>
<keyword evidence="5" id="KW-0460">Magnesium</keyword>
<dbReference type="EMBL" id="VWSJ01000002">
    <property type="protein sequence ID" value="MSN95825.1"/>
    <property type="molecule type" value="Genomic_DNA"/>
</dbReference>
<evidence type="ECO:0000256" key="2">
    <source>
        <dbReference type="ARBA" id="ARBA00022741"/>
    </source>
</evidence>
<dbReference type="Proteomes" id="UP000476338">
    <property type="component" value="Unassembled WGS sequence"/>
</dbReference>
<dbReference type="AlphaFoldDB" id="A0A6L5WIH1"/>
<comment type="catalytic activity">
    <reaction evidence="5">
        <text>(6S)-5-formyl-5,6,7,8-tetrahydrofolate + ATP = (6R)-5,10-methenyltetrahydrofolate + ADP + phosphate</text>
        <dbReference type="Rhea" id="RHEA:10488"/>
        <dbReference type="ChEBI" id="CHEBI:30616"/>
        <dbReference type="ChEBI" id="CHEBI:43474"/>
        <dbReference type="ChEBI" id="CHEBI:57455"/>
        <dbReference type="ChEBI" id="CHEBI:57457"/>
        <dbReference type="ChEBI" id="CHEBI:456216"/>
        <dbReference type="EC" id="6.3.3.2"/>
    </reaction>
</comment>
<comment type="similarity">
    <text evidence="1 5">Belongs to the 5-formyltetrahydrofolate cyclo-ligase family.</text>
</comment>
<dbReference type="InterPro" id="IPR024185">
    <property type="entry name" value="FTHF_cligase-like_sf"/>
</dbReference>
<proteinExistence type="inferred from homology"/>
<dbReference type="RefSeq" id="WP_154570096.1">
    <property type="nucleotide sequence ID" value="NZ_VWSJ01000002.1"/>
</dbReference>
<keyword evidence="7" id="KW-1185">Reference proteome</keyword>
<accession>A0A6L5WIH1</accession>
<dbReference type="PANTHER" id="PTHR23407:SF1">
    <property type="entry name" value="5-FORMYLTETRAHYDROFOLATE CYCLO-LIGASE"/>
    <property type="match status" value="1"/>
</dbReference>
<evidence type="ECO:0000256" key="1">
    <source>
        <dbReference type="ARBA" id="ARBA00010638"/>
    </source>
</evidence>
<name>A0A6L5WIH1_9BACT</name>
<reference evidence="6 7" key="2">
    <citation type="submission" date="2020-03" db="EMBL/GenBank/DDBJ databases">
        <title>Campylobacter portucalensis sp. nov., a new species of Campylobacter isolated from the reproductive tract of bulls.</title>
        <authorList>
            <person name="Silva M.F."/>
            <person name="Pereira G."/>
            <person name="Carneiro C."/>
            <person name="Hemphill A."/>
            <person name="Mateus L."/>
            <person name="Lopes-Da-Costa L."/>
            <person name="Silva E."/>
        </authorList>
    </citation>
    <scope>NUCLEOTIDE SEQUENCE [LARGE SCALE GENOMIC DNA]</scope>
    <source>
        <strain evidence="6 7">FMV-PI01</strain>
    </source>
</reference>
<dbReference type="EC" id="6.3.3.2" evidence="5"/>
<protein>
    <recommendedName>
        <fullName evidence="5">5-formyltetrahydrofolate cyclo-ligase</fullName>
        <ecNumber evidence="5">6.3.3.2</ecNumber>
    </recommendedName>
</protein>
<comment type="cofactor">
    <cofactor evidence="5">
        <name>Mg(2+)</name>
        <dbReference type="ChEBI" id="CHEBI:18420"/>
    </cofactor>
</comment>
<feature type="binding site" evidence="4">
    <location>
        <position position="57"/>
    </location>
    <ligand>
        <name>substrate</name>
    </ligand>
</feature>
<evidence type="ECO:0000313" key="7">
    <source>
        <dbReference type="Proteomes" id="UP000476338"/>
    </source>
</evidence>
<feature type="binding site" evidence="4">
    <location>
        <begin position="128"/>
        <end position="136"/>
    </location>
    <ligand>
        <name>ATP</name>
        <dbReference type="ChEBI" id="CHEBI:30616"/>
    </ligand>
</feature>
<gene>
    <name evidence="6" type="ORF">F1B92_01215</name>
</gene>
<evidence type="ECO:0000256" key="5">
    <source>
        <dbReference type="RuleBase" id="RU361279"/>
    </source>
</evidence>